<dbReference type="Pfam" id="PF00211">
    <property type="entry name" value="Guanylate_cyc"/>
    <property type="match status" value="1"/>
</dbReference>
<organism evidence="3 4">
    <name type="scientific">Desulfotignum balticum</name>
    <dbReference type="NCBI Taxonomy" id="115781"/>
    <lineage>
        <taxon>Bacteria</taxon>
        <taxon>Pseudomonadati</taxon>
        <taxon>Thermodesulfobacteriota</taxon>
        <taxon>Desulfobacteria</taxon>
        <taxon>Desulfobacterales</taxon>
        <taxon>Desulfobacteraceae</taxon>
        <taxon>Desulfotignum</taxon>
    </lineage>
</organism>
<sequence>MLNKGKKRTGVREILVMGVFWRILFIEAVLLVYSLGYRWLAEGSGPMELFWYAMRIMVLVGIIVVFMVVSLKHFLTRKIIDPLEQITLANRQIETDFSKADTIDLPADTPDEIKAIVSTRANMLERIIRVSDQRLQLVRFIKDTFGRYLSKKVVEEILSSPKGRQIGGTRKTVTVLMADLRGFTSLSESRDPEQMVQLLNRYLKQMSAIILAYDGIIDEIIGDAILAVFGAPESHEDDPQRAVACAIEMQNRLIRLNKELMDDGYPALEMGIGINTGSVIVGNIGSDLRMKYGIVGGAVNRAARIESNSIGGQVLIGESTYRAVQAQVQADPPKTLMMKGMKEPLVFYPVVAIDIKGTPIALDETASPGPLLEIQIPIHCWIIQDKKLDRIPLAGTTLALDETFVHIQTATPIEPLTDVKLNFDFCLEAHCFDDIYAKCIHAEPARDGHHSRLHITAMADGDRERIREWMAQASA</sequence>
<name>A0A931CXS3_9BACT</name>
<evidence type="ECO:0000256" key="1">
    <source>
        <dbReference type="SAM" id="Phobius"/>
    </source>
</evidence>
<feature type="domain" description="Guanylate cyclase" evidence="2">
    <location>
        <begin position="174"/>
        <end position="306"/>
    </location>
</feature>
<proteinExistence type="predicted"/>
<dbReference type="PANTHER" id="PTHR43081:SF1">
    <property type="entry name" value="ADENYLATE CYCLASE, TERMINAL-DIFFERENTIATION SPECIFIC"/>
    <property type="match status" value="1"/>
</dbReference>
<evidence type="ECO:0000313" key="4">
    <source>
        <dbReference type="Proteomes" id="UP000706172"/>
    </source>
</evidence>
<keyword evidence="1" id="KW-1133">Transmembrane helix</keyword>
<evidence type="ECO:0000259" key="2">
    <source>
        <dbReference type="PROSITE" id="PS50125"/>
    </source>
</evidence>
<protein>
    <recommendedName>
        <fullName evidence="2">Guanylate cyclase domain-containing protein</fullName>
    </recommendedName>
</protein>
<dbReference type="Proteomes" id="UP000706172">
    <property type="component" value="Unassembled WGS sequence"/>
</dbReference>
<reference evidence="3" key="1">
    <citation type="submission" date="2020-07" db="EMBL/GenBank/DDBJ databases">
        <title>Severe corrosion of carbon steel in oil field produced water can be linked to methanogenic archaea containing a special type of NiFe hydrogenase.</title>
        <authorList>
            <person name="Lahme S."/>
            <person name="Mand J."/>
            <person name="Longwell J."/>
            <person name="Smith R."/>
            <person name="Enning D."/>
        </authorList>
    </citation>
    <scope>NUCLEOTIDE SEQUENCE</scope>
    <source>
        <strain evidence="3">MIC098Bin6</strain>
    </source>
</reference>
<dbReference type="InterPro" id="IPR029787">
    <property type="entry name" value="Nucleotide_cyclase"/>
</dbReference>
<feature type="transmembrane region" description="Helical" evidence="1">
    <location>
        <begin position="14"/>
        <end position="37"/>
    </location>
</feature>
<keyword evidence="1" id="KW-0812">Transmembrane</keyword>
<comment type="caution">
    <text evidence="3">The sequence shown here is derived from an EMBL/GenBank/DDBJ whole genome shotgun (WGS) entry which is preliminary data.</text>
</comment>
<dbReference type="SUPFAM" id="SSF55073">
    <property type="entry name" value="Nucleotide cyclase"/>
    <property type="match status" value="1"/>
</dbReference>
<dbReference type="Gene3D" id="6.10.340.10">
    <property type="match status" value="1"/>
</dbReference>
<dbReference type="EMBL" id="JACCQK010000010">
    <property type="protein sequence ID" value="MBG0778363.1"/>
    <property type="molecule type" value="Genomic_DNA"/>
</dbReference>
<dbReference type="AlphaFoldDB" id="A0A931CXS3"/>
<gene>
    <name evidence="3" type="ORF">H0S81_00300</name>
</gene>
<dbReference type="GO" id="GO:0009190">
    <property type="term" value="P:cyclic nucleotide biosynthetic process"/>
    <property type="evidence" value="ECO:0007669"/>
    <property type="project" value="InterPro"/>
</dbReference>
<dbReference type="GO" id="GO:0004016">
    <property type="term" value="F:adenylate cyclase activity"/>
    <property type="evidence" value="ECO:0007669"/>
    <property type="project" value="UniProtKB-ARBA"/>
</dbReference>
<accession>A0A931CXS3</accession>
<dbReference type="PROSITE" id="PS50125">
    <property type="entry name" value="GUANYLATE_CYCLASE_2"/>
    <property type="match status" value="1"/>
</dbReference>
<dbReference type="GO" id="GO:0035556">
    <property type="term" value="P:intracellular signal transduction"/>
    <property type="evidence" value="ECO:0007669"/>
    <property type="project" value="InterPro"/>
</dbReference>
<dbReference type="SMART" id="SM00044">
    <property type="entry name" value="CYCc"/>
    <property type="match status" value="1"/>
</dbReference>
<evidence type="ECO:0000313" key="3">
    <source>
        <dbReference type="EMBL" id="MBG0778363.1"/>
    </source>
</evidence>
<keyword evidence="1" id="KW-0472">Membrane</keyword>
<feature type="transmembrane region" description="Helical" evidence="1">
    <location>
        <begin position="49"/>
        <end position="69"/>
    </location>
</feature>
<dbReference type="Gene3D" id="3.30.70.1230">
    <property type="entry name" value="Nucleotide cyclase"/>
    <property type="match status" value="1"/>
</dbReference>
<dbReference type="InterPro" id="IPR050697">
    <property type="entry name" value="Adenylyl/Guanylyl_Cyclase_3/4"/>
</dbReference>
<dbReference type="InterPro" id="IPR001054">
    <property type="entry name" value="A/G_cyclase"/>
</dbReference>
<dbReference type="PANTHER" id="PTHR43081">
    <property type="entry name" value="ADENYLATE CYCLASE, TERMINAL-DIFFERENTIATION SPECIFIC-RELATED"/>
    <property type="match status" value="1"/>
</dbReference>
<dbReference type="CDD" id="cd07302">
    <property type="entry name" value="CHD"/>
    <property type="match status" value="1"/>
</dbReference>